<dbReference type="SUPFAM" id="SSF56349">
    <property type="entry name" value="DNA breaking-rejoining enzymes"/>
    <property type="match status" value="1"/>
</dbReference>
<dbReference type="InterPro" id="IPR002104">
    <property type="entry name" value="Integrase_catalytic"/>
</dbReference>
<keyword evidence="1" id="KW-0229">DNA integration</keyword>
<sequence length="334" mass="36477">MNTLGKNALATSLQTYFTTFARTQRDLSAHTIASYRDTWRMLLKHLTATLGIPADVLDFDAVTAANVIGFLDHLEDARGNGARTRNARLTAIRSVLARALPDHPEHAATITQVLAIPPKRTVRKVIEFLTADEVDALLAAPDPTNWTGRRDHALLAMTVQTGLRVSEICSLTRHDLHLGTGPYVACTGKGRRQRITPLTRTTASTMTTYLAERATRPGTSLFCGPHGRPLSRDALEHRLAKHLATATTTCPSLATKHVTMHTLRHTAAMNLLTAGVDVSVIALWLGHADTHSTDAYLHADMAIKQAAIDRTRPPDVQPGTYKPESDILTWLTSL</sequence>
<feature type="domain" description="Core-binding (CB)" evidence="6">
    <location>
        <begin position="7"/>
        <end position="100"/>
    </location>
</feature>
<dbReference type="InterPro" id="IPR004107">
    <property type="entry name" value="Integrase_SAM-like_N"/>
</dbReference>
<gene>
    <name evidence="7" type="ORF">Vau01_125760</name>
</gene>
<dbReference type="Gene3D" id="1.10.150.130">
    <property type="match status" value="1"/>
</dbReference>
<dbReference type="RefSeq" id="WP_204015322.1">
    <property type="nucleotide sequence ID" value="NZ_BOPG01000162.1"/>
</dbReference>
<dbReference type="PANTHER" id="PTHR30349">
    <property type="entry name" value="PHAGE INTEGRASE-RELATED"/>
    <property type="match status" value="1"/>
</dbReference>
<dbReference type="InterPro" id="IPR044068">
    <property type="entry name" value="CB"/>
</dbReference>
<dbReference type="Gene3D" id="1.10.443.10">
    <property type="entry name" value="Intergrase catalytic core"/>
    <property type="match status" value="1"/>
</dbReference>
<dbReference type="InterPro" id="IPR010998">
    <property type="entry name" value="Integrase_recombinase_N"/>
</dbReference>
<accession>A0A8J3ZP96</accession>
<dbReference type="PANTHER" id="PTHR30349:SF81">
    <property type="entry name" value="TYROSINE RECOMBINASE XERC"/>
    <property type="match status" value="1"/>
</dbReference>
<evidence type="ECO:0000259" key="5">
    <source>
        <dbReference type="PROSITE" id="PS51898"/>
    </source>
</evidence>
<dbReference type="Proteomes" id="UP000612585">
    <property type="component" value="Unassembled WGS sequence"/>
</dbReference>
<dbReference type="PROSITE" id="PS51900">
    <property type="entry name" value="CB"/>
    <property type="match status" value="1"/>
</dbReference>
<keyword evidence="2 4" id="KW-0238">DNA-binding</keyword>
<dbReference type="PROSITE" id="PS51898">
    <property type="entry name" value="TYR_RECOMBINASE"/>
    <property type="match status" value="1"/>
</dbReference>
<dbReference type="InterPro" id="IPR011010">
    <property type="entry name" value="DNA_brk_join_enz"/>
</dbReference>
<dbReference type="GO" id="GO:0006310">
    <property type="term" value="P:DNA recombination"/>
    <property type="evidence" value="ECO:0007669"/>
    <property type="project" value="UniProtKB-KW"/>
</dbReference>
<organism evidence="7 8">
    <name type="scientific">Virgisporangium aurantiacum</name>
    <dbReference type="NCBI Taxonomy" id="175570"/>
    <lineage>
        <taxon>Bacteria</taxon>
        <taxon>Bacillati</taxon>
        <taxon>Actinomycetota</taxon>
        <taxon>Actinomycetes</taxon>
        <taxon>Micromonosporales</taxon>
        <taxon>Micromonosporaceae</taxon>
        <taxon>Virgisporangium</taxon>
    </lineage>
</organism>
<comment type="caution">
    <text evidence="7">The sequence shown here is derived from an EMBL/GenBank/DDBJ whole genome shotgun (WGS) entry which is preliminary data.</text>
</comment>
<protein>
    <submittedName>
        <fullName evidence="7">Integrase</fullName>
    </submittedName>
</protein>
<keyword evidence="3" id="KW-0233">DNA recombination</keyword>
<dbReference type="InterPro" id="IPR013762">
    <property type="entry name" value="Integrase-like_cat_sf"/>
</dbReference>
<dbReference type="AlphaFoldDB" id="A0A8J3ZP96"/>
<evidence type="ECO:0000256" key="1">
    <source>
        <dbReference type="ARBA" id="ARBA00022908"/>
    </source>
</evidence>
<dbReference type="Pfam" id="PF00589">
    <property type="entry name" value="Phage_integrase"/>
    <property type="match status" value="1"/>
</dbReference>
<evidence type="ECO:0000256" key="3">
    <source>
        <dbReference type="ARBA" id="ARBA00023172"/>
    </source>
</evidence>
<reference evidence="7" key="1">
    <citation type="submission" date="2021-01" db="EMBL/GenBank/DDBJ databases">
        <title>Whole genome shotgun sequence of Virgisporangium aurantiacum NBRC 16421.</title>
        <authorList>
            <person name="Komaki H."/>
            <person name="Tamura T."/>
        </authorList>
    </citation>
    <scope>NUCLEOTIDE SEQUENCE</scope>
    <source>
        <strain evidence="7">NBRC 16421</strain>
    </source>
</reference>
<keyword evidence="8" id="KW-1185">Reference proteome</keyword>
<evidence type="ECO:0000256" key="2">
    <source>
        <dbReference type="ARBA" id="ARBA00023125"/>
    </source>
</evidence>
<evidence type="ECO:0000256" key="4">
    <source>
        <dbReference type="PROSITE-ProRule" id="PRU01248"/>
    </source>
</evidence>
<evidence type="ECO:0000259" key="6">
    <source>
        <dbReference type="PROSITE" id="PS51900"/>
    </source>
</evidence>
<evidence type="ECO:0000313" key="8">
    <source>
        <dbReference type="Proteomes" id="UP000612585"/>
    </source>
</evidence>
<proteinExistence type="predicted"/>
<dbReference type="GO" id="GO:0003677">
    <property type="term" value="F:DNA binding"/>
    <property type="evidence" value="ECO:0007669"/>
    <property type="project" value="UniProtKB-UniRule"/>
</dbReference>
<dbReference type="Pfam" id="PF02899">
    <property type="entry name" value="Phage_int_SAM_1"/>
    <property type="match status" value="1"/>
</dbReference>
<dbReference type="EMBL" id="BOPG01000162">
    <property type="protein sequence ID" value="GIJ65060.1"/>
    <property type="molecule type" value="Genomic_DNA"/>
</dbReference>
<name>A0A8J3ZP96_9ACTN</name>
<dbReference type="InterPro" id="IPR050090">
    <property type="entry name" value="Tyrosine_recombinase_XerCD"/>
</dbReference>
<feature type="domain" description="Tyr recombinase" evidence="5">
    <location>
        <begin position="124"/>
        <end position="309"/>
    </location>
</feature>
<dbReference type="GO" id="GO:0015074">
    <property type="term" value="P:DNA integration"/>
    <property type="evidence" value="ECO:0007669"/>
    <property type="project" value="UniProtKB-KW"/>
</dbReference>
<evidence type="ECO:0000313" key="7">
    <source>
        <dbReference type="EMBL" id="GIJ65060.1"/>
    </source>
</evidence>